<name>A0A3N1MF96_9PROT</name>
<dbReference type="Gene3D" id="3.90.1140.10">
    <property type="entry name" value="Cyclic phosphodiesterase"/>
    <property type="match status" value="1"/>
</dbReference>
<dbReference type="NCBIfam" id="TIGR03223">
    <property type="entry name" value="Phn_opern_protn"/>
    <property type="match status" value="1"/>
</dbReference>
<dbReference type="InterPro" id="IPR009389">
    <property type="entry name" value="DUF1045"/>
</dbReference>
<evidence type="ECO:0000313" key="1">
    <source>
        <dbReference type="EMBL" id="ROQ01387.1"/>
    </source>
</evidence>
<keyword evidence="2" id="KW-1185">Reference proteome</keyword>
<dbReference type="AlphaFoldDB" id="A0A3N1MF96"/>
<reference evidence="1 2" key="1">
    <citation type="submission" date="2018-11" db="EMBL/GenBank/DDBJ databases">
        <title>Genomic Encyclopedia of Type Strains, Phase IV (KMG-IV): sequencing the most valuable type-strain genomes for metagenomic binning, comparative biology and taxonomic classification.</title>
        <authorList>
            <person name="Goeker M."/>
        </authorList>
    </citation>
    <scope>NUCLEOTIDE SEQUENCE [LARGE SCALE GENOMIC DNA]</scope>
    <source>
        <strain evidence="1 2">DSM 5900</strain>
    </source>
</reference>
<dbReference type="PIRSF" id="PIRSF033328">
    <property type="entry name" value="Phest_Mll4975"/>
    <property type="match status" value="1"/>
</dbReference>
<dbReference type="RefSeq" id="WP_123688154.1">
    <property type="nucleotide sequence ID" value="NZ_AP019700.1"/>
</dbReference>
<dbReference type="EMBL" id="RJKX01000011">
    <property type="protein sequence ID" value="ROQ01387.1"/>
    <property type="molecule type" value="Genomic_DNA"/>
</dbReference>
<dbReference type="Pfam" id="PF06299">
    <property type="entry name" value="DUF1045"/>
    <property type="match status" value="1"/>
</dbReference>
<sequence length="238" mass="26019">MTDRRFAVYFAPPAESPLARFAAGWLGHCPEGYPAAAGPPVPGISDARMGELVADAARYGFHGTLKPPFRLAEGRTEQDLSAAMTVLARRFEPFTLPPLRLVAIGGFLALVPAHPCARLEAVASACVTELDRFRRPPDEAELARRRRARLSERQEQMLARWGYPYVLDEFQFHLTLTARLDPAEAALIRPVLDRLTAPLIGQPLPFADLALFIQPAAGAPFTIERRFPLAPTAGPTAS</sequence>
<evidence type="ECO:0000313" key="2">
    <source>
        <dbReference type="Proteomes" id="UP000278222"/>
    </source>
</evidence>
<dbReference type="OrthoDB" id="4954742at2"/>
<accession>A0A3N1MF96</accession>
<comment type="caution">
    <text evidence="1">The sequence shown here is derived from an EMBL/GenBank/DDBJ whole genome shotgun (WGS) entry which is preliminary data.</text>
</comment>
<proteinExistence type="predicted"/>
<dbReference type="Proteomes" id="UP000278222">
    <property type="component" value="Unassembled WGS sequence"/>
</dbReference>
<protein>
    <submittedName>
        <fullName evidence="1">Putative phosphonate metabolism protein</fullName>
    </submittedName>
</protein>
<organism evidence="1 2">
    <name type="scientific">Stella humosa</name>
    <dbReference type="NCBI Taxonomy" id="94"/>
    <lineage>
        <taxon>Bacteria</taxon>
        <taxon>Pseudomonadati</taxon>
        <taxon>Pseudomonadota</taxon>
        <taxon>Alphaproteobacteria</taxon>
        <taxon>Rhodospirillales</taxon>
        <taxon>Stellaceae</taxon>
        <taxon>Stella</taxon>
    </lineage>
</organism>
<gene>
    <name evidence="1" type="ORF">EDC65_0565</name>
</gene>